<accession>A0A078B8P7</accession>
<evidence type="ECO:0000313" key="10">
    <source>
        <dbReference type="Proteomes" id="UP000039865"/>
    </source>
</evidence>
<keyword evidence="10" id="KW-1185">Reference proteome</keyword>
<comment type="similarity">
    <text evidence="1 6">Belongs to the OSBP family.</text>
</comment>
<dbReference type="PANTHER" id="PTHR10972">
    <property type="entry name" value="OXYSTEROL-BINDING PROTEIN-RELATED"/>
    <property type="match status" value="1"/>
</dbReference>
<dbReference type="Proteomes" id="UP000039865">
    <property type="component" value="Unassembled WGS sequence"/>
</dbReference>
<dbReference type="InterPro" id="IPR001849">
    <property type="entry name" value="PH_domain"/>
</dbReference>
<feature type="compositionally biased region" description="Polar residues" evidence="7">
    <location>
        <begin position="259"/>
        <end position="278"/>
    </location>
</feature>
<evidence type="ECO:0000313" key="9">
    <source>
        <dbReference type="EMBL" id="CDW90591.1"/>
    </source>
</evidence>
<dbReference type="Gene3D" id="3.30.70.3490">
    <property type="match status" value="1"/>
</dbReference>
<feature type="compositionally biased region" description="Polar residues" evidence="7">
    <location>
        <begin position="301"/>
        <end position="318"/>
    </location>
</feature>
<dbReference type="SUPFAM" id="SSF50729">
    <property type="entry name" value="PH domain-like"/>
    <property type="match status" value="1"/>
</dbReference>
<protein>
    <submittedName>
        <fullName evidence="9">Oxysterol-binding protein</fullName>
    </submittedName>
</protein>
<reference evidence="9 10" key="1">
    <citation type="submission" date="2014-06" db="EMBL/GenBank/DDBJ databases">
        <authorList>
            <person name="Swart Estienne"/>
        </authorList>
    </citation>
    <scope>NUCLEOTIDE SEQUENCE [LARGE SCALE GENOMIC DNA]</scope>
    <source>
        <strain evidence="9 10">130c</strain>
    </source>
</reference>
<dbReference type="InterPro" id="IPR037239">
    <property type="entry name" value="OSBP_sf"/>
</dbReference>
<name>A0A078B8P7_STYLE</name>
<dbReference type="PROSITE" id="PS01013">
    <property type="entry name" value="OSBP"/>
    <property type="match status" value="1"/>
</dbReference>
<gene>
    <name evidence="9" type="primary">Contig6422.g6871</name>
    <name evidence="9" type="ORF">STYLEM_19736</name>
</gene>
<dbReference type="AlphaFoldDB" id="A0A078B8P7"/>
<dbReference type="InterPro" id="IPR000648">
    <property type="entry name" value="Oxysterol-bd"/>
</dbReference>
<dbReference type="GO" id="GO:0120009">
    <property type="term" value="P:intermembrane lipid transfer"/>
    <property type="evidence" value="ECO:0007669"/>
    <property type="project" value="UniProtKB-ARBA"/>
</dbReference>
<proteinExistence type="inferred from homology"/>
<feature type="region of interest" description="Disordered" evidence="7">
    <location>
        <begin position="252"/>
        <end position="282"/>
    </location>
</feature>
<keyword evidence="5" id="KW-0446">Lipid-binding</keyword>
<dbReference type="FunCoup" id="A0A078B8P7">
    <property type="interactions" value="27"/>
</dbReference>
<dbReference type="PANTHER" id="PTHR10972:SF205">
    <property type="entry name" value="OXYSTEROL-BINDING PROTEIN 1"/>
    <property type="match status" value="1"/>
</dbReference>
<organism evidence="9 10">
    <name type="scientific">Stylonychia lemnae</name>
    <name type="common">Ciliate</name>
    <dbReference type="NCBI Taxonomy" id="5949"/>
    <lineage>
        <taxon>Eukaryota</taxon>
        <taxon>Sar</taxon>
        <taxon>Alveolata</taxon>
        <taxon>Ciliophora</taxon>
        <taxon>Intramacronucleata</taxon>
        <taxon>Spirotrichea</taxon>
        <taxon>Stichotrichia</taxon>
        <taxon>Sporadotrichida</taxon>
        <taxon>Oxytrichidae</taxon>
        <taxon>Stylonychinae</taxon>
        <taxon>Stylonychia</taxon>
    </lineage>
</organism>
<evidence type="ECO:0000256" key="3">
    <source>
        <dbReference type="ARBA" id="ARBA00022553"/>
    </source>
</evidence>
<evidence type="ECO:0000259" key="8">
    <source>
        <dbReference type="PROSITE" id="PS50003"/>
    </source>
</evidence>
<evidence type="ECO:0000256" key="1">
    <source>
        <dbReference type="ARBA" id="ARBA00008842"/>
    </source>
</evidence>
<keyword evidence="2" id="KW-0813">Transport</keyword>
<dbReference type="Gene3D" id="2.30.29.30">
    <property type="entry name" value="Pleckstrin-homology domain (PH domain)/Phosphotyrosine-binding domain (PTB)"/>
    <property type="match status" value="1"/>
</dbReference>
<keyword evidence="3" id="KW-0597">Phosphoprotein</keyword>
<dbReference type="Pfam" id="PF01237">
    <property type="entry name" value="Oxysterol_BP"/>
    <property type="match status" value="1"/>
</dbReference>
<evidence type="ECO:0000256" key="6">
    <source>
        <dbReference type="RuleBase" id="RU003844"/>
    </source>
</evidence>
<dbReference type="GO" id="GO:0005829">
    <property type="term" value="C:cytosol"/>
    <property type="evidence" value="ECO:0007669"/>
    <property type="project" value="TreeGrafter"/>
</dbReference>
<dbReference type="SUPFAM" id="SSF144000">
    <property type="entry name" value="Oxysterol-binding protein-like"/>
    <property type="match status" value="1"/>
</dbReference>
<evidence type="ECO:0000256" key="4">
    <source>
        <dbReference type="ARBA" id="ARBA00023055"/>
    </source>
</evidence>
<dbReference type="GO" id="GO:0016020">
    <property type="term" value="C:membrane"/>
    <property type="evidence" value="ECO:0007669"/>
    <property type="project" value="TreeGrafter"/>
</dbReference>
<dbReference type="Gene3D" id="2.40.160.120">
    <property type="match status" value="1"/>
</dbReference>
<feature type="domain" description="PH" evidence="8">
    <location>
        <begin position="1"/>
        <end position="103"/>
    </location>
</feature>
<dbReference type="PROSITE" id="PS50003">
    <property type="entry name" value="PH_DOMAIN"/>
    <property type="match status" value="1"/>
</dbReference>
<evidence type="ECO:0000256" key="7">
    <source>
        <dbReference type="SAM" id="MobiDB-lite"/>
    </source>
</evidence>
<dbReference type="FunFam" id="2.40.160.120:FF:000001">
    <property type="entry name" value="Oxysterol-binding protein"/>
    <property type="match status" value="1"/>
</dbReference>
<feature type="region of interest" description="Disordered" evidence="7">
    <location>
        <begin position="298"/>
        <end position="318"/>
    </location>
</feature>
<dbReference type="InterPro" id="IPR018494">
    <property type="entry name" value="Oxysterol-bd_CS"/>
</dbReference>
<dbReference type="InParanoid" id="A0A078B8P7"/>
<keyword evidence="4" id="KW-0445">Lipid transport</keyword>
<dbReference type="InterPro" id="IPR011993">
    <property type="entry name" value="PH-like_dom_sf"/>
</dbReference>
<dbReference type="EMBL" id="CCKQ01018618">
    <property type="protein sequence ID" value="CDW90591.1"/>
    <property type="molecule type" value="Genomic_DNA"/>
</dbReference>
<dbReference type="OrthoDB" id="309527at2759"/>
<dbReference type="GO" id="GO:0032934">
    <property type="term" value="F:sterol binding"/>
    <property type="evidence" value="ECO:0007669"/>
    <property type="project" value="TreeGrafter"/>
</dbReference>
<sequence>MSGYTQYYVKLEQIRLIIFKDQADKIPRHQIDLRGAKIEVNQSNSREFVLTIGLENLTNTQIQDSKKNGSKADSNIKIQKFFFQSRDPRERDQWAKEINESIKRANNIIRYKNVEQDSRVTRMSKKALKSHKDSIYDAFSSTLFVDECGINHQLTAFQEIEVLFKTDIEVLLDMVKSTIDEEKANPILKKINGIKNQHKTMSSLIKNIVAEIDNTREKMFRILESYAAIEILKNPKKFNRKKQQMQLKNNFNIDDDVQPKQTFESHSSNDNRSSANQDSDNKRRAYFLFEEEKSNDRGTTLDENQFNYRPSTTNGSNFDDNEVQFGLDQEEELFQDANEDLILQDQQLLRPAKVFIQDIQEERISLPHMRNPNQKISFWQVMKDLIGKDLTKVSMPIYFNEPLSLNQRLAETLEYNYLLEKAAEEDNSLLRLAYVAAYSGTRYSSVIGRMQKPFNSLLGETYELVTMKYRYVSEQVSHHPPITAYHCQGSNYEVFTQAGTTMRFNGRYVLFAPKDRVYVRLTLKDGTKELFSFNLPATSVHNLIIGKVYVDVNGKSQILNHSTNEVCDIELKEKGWSGKNANQMIGIIKNQQGKLAYKVEGQYTGKLYITDMSQPVPTPQEVWSLNKKPENSDWMYQFSYYTLQLNYLTDALKEKLPPTDSRLRPDQRALENGETDLAIREKHRLEEAQRARRKELEKEKGKHLPAFFEENLIEETGEKIYLTNGKYWEDRSNKEWSKLVRIFD</sequence>
<evidence type="ECO:0000256" key="5">
    <source>
        <dbReference type="ARBA" id="ARBA00023121"/>
    </source>
</evidence>
<evidence type="ECO:0000256" key="2">
    <source>
        <dbReference type="ARBA" id="ARBA00022448"/>
    </source>
</evidence>